<organism evidence="2 3">
    <name type="scientific">Riccia fluitans</name>
    <dbReference type="NCBI Taxonomy" id="41844"/>
    <lineage>
        <taxon>Eukaryota</taxon>
        <taxon>Viridiplantae</taxon>
        <taxon>Streptophyta</taxon>
        <taxon>Embryophyta</taxon>
        <taxon>Marchantiophyta</taxon>
        <taxon>Marchantiopsida</taxon>
        <taxon>Marchantiidae</taxon>
        <taxon>Marchantiales</taxon>
        <taxon>Ricciaceae</taxon>
        <taxon>Riccia</taxon>
    </lineage>
</organism>
<evidence type="ECO:0000313" key="3">
    <source>
        <dbReference type="Proteomes" id="UP001605036"/>
    </source>
</evidence>
<feature type="region of interest" description="Disordered" evidence="1">
    <location>
        <begin position="183"/>
        <end position="225"/>
    </location>
</feature>
<proteinExistence type="predicted"/>
<name>A0ABD1Y0M4_9MARC</name>
<dbReference type="Proteomes" id="UP001605036">
    <property type="component" value="Unassembled WGS sequence"/>
</dbReference>
<sequence length="367" mass="41092">MYGLEIPPSEALETPTTNCGCYDNTDGEMSGTELQGVKKVVCHGAKGSPKWLTIAHIYTEDTPYGFYIQVFQSQFRGPRRLRLVDDPVLEGALEFMTASPVEAFVTLNIKKVGEDMDISVESLAFRDRGYDHVEVRMCRHSSARRLFHIVFNPLEEIIRIRVHELSDFKSVVQYDSRPRWQTDAEGRRVHVPRSLPSDSSNPEVLDESSRIQISSNSDSTDEMRKPEGYEVVGQVKLFTRGYNVANLSSAPKNSSFSPEADNFGGEGFGEDDGPASPITEDAMDADTKVKRDKVNNLQLQLAIRRCKLQTTTGMSSGKHDDRVPLIAVPSRGIRILCKKKIETAMSKTQMLLNSILRRADPSGRFQN</sequence>
<gene>
    <name evidence="2" type="ORF">R1flu_000514</name>
</gene>
<evidence type="ECO:0000313" key="2">
    <source>
        <dbReference type="EMBL" id="KAL2620309.1"/>
    </source>
</evidence>
<reference evidence="2 3" key="1">
    <citation type="submission" date="2024-09" db="EMBL/GenBank/DDBJ databases">
        <title>Chromosome-scale assembly of Riccia fluitans.</title>
        <authorList>
            <person name="Paukszto L."/>
            <person name="Sawicki J."/>
            <person name="Karawczyk K."/>
            <person name="Piernik-Szablinska J."/>
            <person name="Szczecinska M."/>
            <person name="Mazdziarz M."/>
        </authorList>
    </citation>
    <scope>NUCLEOTIDE SEQUENCE [LARGE SCALE GENOMIC DNA]</scope>
    <source>
        <strain evidence="2">Rf_01</strain>
        <tissue evidence="2">Aerial parts of the thallus</tissue>
    </source>
</reference>
<accession>A0ABD1Y0M4</accession>
<dbReference type="EMBL" id="JBHFFA010000006">
    <property type="protein sequence ID" value="KAL2620309.1"/>
    <property type="molecule type" value="Genomic_DNA"/>
</dbReference>
<protein>
    <submittedName>
        <fullName evidence="2">Uncharacterized protein</fullName>
    </submittedName>
</protein>
<dbReference type="AlphaFoldDB" id="A0ABD1Y0M4"/>
<comment type="caution">
    <text evidence="2">The sequence shown here is derived from an EMBL/GenBank/DDBJ whole genome shotgun (WGS) entry which is preliminary data.</text>
</comment>
<keyword evidence="3" id="KW-1185">Reference proteome</keyword>
<evidence type="ECO:0000256" key="1">
    <source>
        <dbReference type="SAM" id="MobiDB-lite"/>
    </source>
</evidence>